<dbReference type="EMBL" id="CAOQHR010000005">
    <property type="protein sequence ID" value="CAI6335049.1"/>
    <property type="molecule type" value="Genomic_DNA"/>
</dbReference>
<keyword evidence="11" id="KW-1185">Reference proteome</keyword>
<keyword evidence="8" id="KW-0010">Activator</keyword>
<comment type="subcellular location">
    <subcellularLocation>
        <location evidence="1 8">Nucleus</location>
    </subcellularLocation>
</comment>
<proteinExistence type="inferred from homology"/>
<comment type="function">
    <text evidence="8">Component of the Mediator complex, a coactivator involved in the regulated transcription of nearly all RNA polymerase II-dependent genes. Mediator functions as a bridge to convey information from gene-specific regulatory proteins to the basal RNA polymerase II transcription machinery. Mediator is recruited to promoters by direct interactions with regulatory proteins and serves as a scaffold for the assembly of a functional preinitiation complex with RNA polymerase II and the general transcription factors.</text>
</comment>
<organism evidence="10 11">
    <name type="scientific">Periconia digitata</name>
    <dbReference type="NCBI Taxonomy" id="1303443"/>
    <lineage>
        <taxon>Eukaryota</taxon>
        <taxon>Fungi</taxon>
        <taxon>Dikarya</taxon>
        <taxon>Ascomycota</taxon>
        <taxon>Pezizomycotina</taxon>
        <taxon>Dothideomycetes</taxon>
        <taxon>Pleosporomycetidae</taxon>
        <taxon>Pleosporales</taxon>
        <taxon>Massarineae</taxon>
        <taxon>Periconiaceae</taxon>
        <taxon>Periconia</taxon>
    </lineage>
</organism>
<name>A0A9W4UG15_9PLEO</name>
<dbReference type="Proteomes" id="UP001152607">
    <property type="component" value="Unassembled WGS sequence"/>
</dbReference>
<evidence type="ECO:0000256" key="7">
    <source>
        <dbReference type="ARBA" id="ARBA00031257"/>
    </source>
</evidence>
<reference evidence="10" key="1">
    <citation type="submission" date="2023-01" db="EMBL/GenBank/DDBJ databases">
        <authorList>
            <person name="Van Ghelder C."/>
            <person name="Rancurel C."/>
        </authorList>
    </citation>
    <scope>NUCLEOTIDE SEQUENCE</scope>
    <source>
        <strain evidence="10">CNCM I-4278</strain>
    </source>
</reference>
<feature type="compositionally biased region" description="Low complexity" evidence="9">
    <location>
        <begin position="236"/>
        <end position="250"/>
    </location>
</feature>
<comment type="similarity">
    <text evidence="2 8">Belongs to the Mediator complex subunit 4 family.</text>
</comment>
<feature type="compositionally biased region" description="Polar residues" evidence="9">
    <location>
        <begin position="158"/>
        <end position="171"/>
    </location>
</feature>
<feature type="compositionally biased region" description="Low complexity" evidence="9">
    <location>
        <begin position="259"/>
        <end position="270"/>
    </location>
</feature>
<feature type="compositionally biased region" description="Low complexity" evidence="9">
    <location>
        <begin position="140"/>
        <end position="156"/>
    </location>
</feature>
<sequence length="290" mass="31496">MDATLQDQFNRVQSALETLVDSIAAYNPSTQAAGELLAANDSLGRGLDQLAQHQANHRRIQSLRTRADVLEEQLRSSVATLAHLRRELFTTPATTFPADSRPVPASELLLYAKNISQYTVPPTYREPVLALPAEENKSSTPTAQATPVNAAATAVQDPQASNGDTAPESTAGVTVEEAEWLKKLQESNTAWDPWPSDEKIRSSNLMQIQYLVDTGQDPKLVDLTKLGEEEKEHIAADAQRAADQLQQASAEPHRAQVQNPNPSTSAHAPAAPRPPAETFGGFDFLEDDDD</sequence>
<keyword evidence="6 8" id="KW-0539">Nucleus</keyword>
<dbReference type="Pfam" id="PF10018">
    <property type="entry name" value="Med4"/>
    <property type="match status" value="1"/>
</dbReference>
<keyword evidence="5 8" id="KW-0804">Transcription</keyword>
<evidence type="ECO:0000256" key="3">
    <source>
        <dbReference type="ARBA" id="ARBA00020629"/>
    </source>
</evidence>
<comment type="subunit">
    <text evidence="8">Component of the Mediator complex.</text>
</comment>
<dbReference type="InterPro" id="IPR019258">
    <property type="entry name" value="Mediator_Med4"/>
</dbReference>
<keyword evidence="4 8" id="KW-0805">Transcription regulation</keyword>
<evidence type="ECO:0000256" key="5">
    <source>
        <dbReference type="ARBA" id="ARBA00023163"/>
    </source>
</evidence>
<evidence type="ECO:0000256" key="6">
    <source>
        <dbReference type="ARBA" id="ARBA00023242"/>
    </source>
</evidence>
<comment type="caution">
    <text evidence="10">The sequence shown here is derived from an EMBL/GenBank/DDBJ whole genome shotgun (WGS) entry which is preliminary data.</text>
</comment>
<feature type="region of interest" description="Disordered" evidence="9">
    <location>
        <begin position="134"/>
        <end position="171"/>
    </location>
</feature>
<evidence type="ECO:0000256" key="4">
    <source>
        <dbReference type="ARBA" id="ARBA00023015"/>
    </source>
</evidence>
<dbReference type="OrthoDB" id="1929813at2759"/>
<evidence type="ECO:0000313" key="10">
    <source>
        <dbReference type="EMBL" id="CAI6335049.1"/>
    </source>
</evidence>
<dbReference type="AlphaFoldDB" id="A0A9W4UG15"/>
<gene>
    <name evidence="8" type="primary">MED4</name>
    <name evidence="10" type="ORF">PDIGIT_LOCUS8125</name>
</gene>
<evidence type="ECO:0000256" key="2">
    <source>
        <dbReference type="ARBA" id="ARBA00009626"/>
    </source>
</evidence>
<protein>
    <recommendedName>
        <fullName evidence="3 8">Mediator of RNA polymerase II transcription subunit 4</fullName>
    </recommendedName>
    <alternativeName>
        <fullName evidence="7 8">Mediator complex subunit 4</fullName>
    </alternativeName>
</protein>
<evidence type="ECO:0000256" key="9">
    <source>
        <dbReference type="SAM" id="MobiDB-lite"/>
    </source>
</evidence>
<dbReference type="GO" id="GO:0006357">
    <property type="term" value="P:regulation of transcription by RNA polymerase II"/>
    <property type="evidence" value="ECO:0007669"/>
    <property type="project" value="InterPro"/>
</dbReference>
<evidence type="ECO:0000313" key="11">
    <source>
        <dbReference type="Proteomes" id="UP001152607"/>
    </source>
</evidence>
<dbReference type="GO" id="GO:0003712">
    <property type="term" value="F:transcription coregulator activity"/>
    <property type="evidence" value="ECO:0007669"/>
    <property type="project" value="InterPro"/>
</dbReference>
<accession>A0A9W4UG15</accession>
<feature type="region of interest" description="Disordered" evidence="9">
    <location>
        <begin position="232"/>
        <end position="290"/>
    </location>
</feature>
<evidence type="ECO:0000256" key="8">
    <source>
        <dbReference type="RuleBase" id="RU364141"/>
    </source>
</evidence>
<dbReference type="GO" id="GO:0016592">
    <property type="term" value="C:mediator complex"/>
    <property type="evidence" value="ECO:0007669"/>
    <property type="project" value="InterPro"/>
</dbReference>
<evidence type="ECO:0000256" key="1">
    <source>
        <dbReference type="ARBA" id="ARBA00004123"/>
    </source>
</evidence>